<feature type="compositionally biased region" description="Polar residues" evidence="1">
    <location>
        <begin position="21"/>
        <end position="46"/>
    </location>
</feature>
<protein>
    <submittedName>
        <fullName evidence="2">Uncharacterized protein</fullName>
    </submittedName>
</protein>
<evidence type="ECO:0000313" key="2">
    <source>
        <dbReference type="EMBL" id="CAA2975579.1"/>
    </source>
</evidence>
<comment type="caution">
    <text evidence="2">The sequence shown here is derived from an EMBL/GenBank/DDBJ whole genome shotgun (WGS) entry which is preliminary data.</text>
</comment>
<accession>A0A8S0R9K3</accession>
<feature type="compositionally biased region" description="Polar residues" evidence="1">
    <location>
        <begin position="65"/>
        <end position="80"/>
    </location>
</feature>
<evidence type="ECO:0000313" key="3">
    <source>
        <dbReference type="Proteomes" id="UP000594638"/>
    </source>
</evidence>
<keyword evidence="3" id="KW-1185">Reference proteome</keyword>
<gene>
    <name evidence="2" type="ORF">OLEA9_A034604</name>
</gene>
<dbReference type="Gramene" id="OE9A034604T1">
    <property type="protein sequence ID" value="OE9A034604C1"/>
    <property type="gene ID" value="OE9A034604"/>
</dbReference>
<feature type="region of interest" description="Disordered" evidence="1">
    <location>
        <begin position="1"/>
        <end position="80"/>
    </location>
</feature>
<organism evidence="2 3">
    <name type="scientific">Olea europaea subsp. europaea</name>
    <dbReference type="NCBI Taxonomy" id="158383"/>
    <lineage>
        <taxon>Eukaryota</taxon>
        <taxon>Viridiplantae</taxon>
        <taxon>Streptophyta</taxon>
        <taxon>Embryophyta</taxon>
        <taxon>Tracheophyta</taxon>
        <taxon>Spermatophyta</taxon>
        <taxon>Magnoliopsida</taxon>
        <taxon>eudicotyledons</taxon>
        <taxon>Gunneridae</taxon>
        <taxon>Pentapetalae</taxon>
        <taxon>asterids</taxon>
        <taxon>lamiids</taxon>
        <taxon>Lamiales</taxon>
        <taxon>Oleaceae</taxon>
        <taxon>Oleeae</taxon>
        <taxon>Olea</taxon>
    </lineage>
</organism>
<dbReference type="AlphaFoldDB" id="A0A8S0R9K3"/>
<name>A0A8S0R9K3_OLEEU</name>
<sequence>MNEIRNGHAANIQHRVERQETSQSDRQIPTQTTYLHLEIKQNSVTSEPPIPPKGSRTEQKRQEPVPSSSTATKIPSTPTIESLFIDDSPIPSHLMDSNHVDATTSMVRIKRT</sequence>
<reference evidence="2 3" key="1">
    <citation type="submission" date="2019-12" db="EMBL/GenBank/DDBJ databases">
        <authorList>
            <person name="Alioto T."/>
            <person name="Alioto T."/>
            <person name="Gomez Garrido J."/>
        </authorList>
    </citation>
    <scope>NUCLEOTIDE SEQUENCE [LARGE SCALE GENOMIC DNA]</scope>
</reference>
<dbReference type="EMBL" id="CACTIH010002283">
    <property type="protein sequence ID" value="CAA2975579.1"/>
    <property type="molecule type" value="Genomic_DNA"/>
</dbReference>
<proteinExistence type="predicted"/>
<evidence type="ECO:0000256" key="1">
    <source>
        <dbReference type="SAM" id="MobiDB-lite"/>
    </source>
</evidence>
<dbReference type="Proteomes" id="UP000594638">
    <property type="component" value="Unassembled WGS sequence"/>
</dbReference>